<dbReference type="Gene3D" id="3.30.590.10">
    <property type="entry name" value="Glutamine synthetase/guanido kinase, catalytic domain"/>
    <property type="match status" value="1"/>
</dbReference>
<dbReference type="InterPro" id="IPR036651">
    <property type="entry name" value="Gln_synt_N_sf"/>
</dbReference>
<reference evidence="5 6" key="1">
    <citation type="submission" date="2022-10" db="EMBL/GenBank/DDBJ databases">
        <title>Comparative genomics and taxonomic characterization of three novel marine species of genus Reichenbachiella exhibiting antioxidant and polysaccharide degradation activities.</title>
        <authorList>
            <person name="Muhammad N."/>
            <person name="Lee Y.-J."/>
            <person name="Ko J."/>
            <person name="Kim S.-G."/>
        </authorList>
    </citation>
    <scope>NUCLEOTIDE SEQUENCE [LARGE SCALE GENOMIC DNA]</scope>
    <source>
        <strain evidence="5 6">ABR2-5</strain>
    </source>
</reference>
<accession>A0ABT3CVN1</accession>
<evidence type="ECO:0000256" key="1">
    <source>
        <dbReference type="ARBA" id="ARBA00022598"/>
    </source>
</evidence>
<dbReference type="PANTHER" id="PTHR43785:SF12">
    <property type="entry name" value="TYPE-1 GLUTAMINE SYNTHETASE 2"/>
    <property type="match status" value="1"/>
</dbReference>
<name>A0ABT3CVN1_9BACT</name>
<gene>
    <name evidence="5" type="ORF">N7U62_13775</name>
</gene>
<dbReference type="PANTHER" id="PTHR43785">
    <property type="entry name" value="GAMMA-GLUTAMYLPUTRESCINE SYNTHETASE"/>
    <property type="match status" value="1"/>
</dbReference>
<dbReference type="InterPro" id="IPR008146">
    <property type="entry name" value="Gln_synth_cat_dom"/>
</dbReference>
<evidence type="ECO:0000313" key="5">
    <source>
        <dbReference type="EMBL" id="MCV9387746.1"/>
    </source>
</evidence>
<dbReference type="SMART" id="SM01230">
    <property type="entry name" value="Gln-synt_C"/>
    <property type="match status" value="1"/>
</dbReference>
<dbReference type="Gene3D" id="3.10.20.70">
    <property type="entry name" value="Glutamine synthetase, N-terminal domain"/>
    <property type="match status" value="1"/>
</dbReference>
<feature type="domain" description="GS catalytic" evidence="4">
    <location>
        <begin position="114"/>
        <end position="450"/>
    </location>
</feature>
<evidence type="ECO:0000313" key="6">
    <source>
        <dbReference type="Proteomes" id="UP001300692"/>
    </source>
</evidence>
<proteinExistence type="inferred from homology"/>
<keyword evidence="6" id="KW-1185">Reference proteome</keyword>
<dbReference type="EMBL" id="JAOYOD010000001">
    <property type="protein sequence ID" value="MCV9387746.1"/>
    <property type="molecule type" value="Genomic_DNA"/>
</dbReference>
<keyword evidence="1" id="KW-0436">Ligase</keyword>
<dbReference type="PROSITE" id="PS51987">
    <property type="entry name" value="GS_CATALYTIC"/>
    <property type="match status" value="1"/>
</dbReference>
<comment type="similarity">
    <text evidence="2 3">Belongs to the glutamine synthetase family.</text>
</comment>
<dbReference type="Proteomes" id="UP001300692">
    <property type="component" value="Unassembled WGS sequence"/>
</dbReference>
<dbReference type="InterPro" id="IPR014746">
    <property type="entry name" value="Gln_synth/guanido_kin_cat_dom"/>
</dbReference>
<dbReference type="SUPFAM" id="SSF55931">
    <property type="entry name" value="Glutamine synthetase/guanido kinase"/>
    <property type="match status" value="1"/>
</dbReference>
<evidence type="ECO:0000259" key="4">
    <source>
        <dbReference type="PROSITE" id="PS51987"/>
    </source>
</evidence>
<dbReference type="SUPFAM" id="SSF54368">
    <property type="entry name" value="Glutamine synthetase, N-terminal domain"/>
    <property type="match status" value="1"/>
</dbReference>
<evidence type="ECO:0000256" key="3">
    <source>
        <dbReference type="RuleBase" id="RU000384"/>
    </source>
</evidence>
<organism evidence="5 6">
    <name type="scientific">Reichenbachiella ulvae</name>
    <dbReference type="NCBI Taxonomy" id="2980104"/>
    <lineage>
        <taxon>Bacteria</taxon>
        <taxon>Pseudomonadati</taxon>
        <taxon>Bacteroidota</taxon>
        <taxon>Cytophagia</taxon>
        <taxon>Cytophagales</taxon>
        <taxon>Reichenbachiellaceae</taxon>
        <taxon>Reichenbachiella</taxon>
    </lineage>
</organism>
<dbReference type="Pfam" id="PF00120">
    <property type="entry name" value="Gln-synt_C"/>
    <property type="match status" value="1"/>
</dbReference>
<protein>
    <submittedName>
        <fullName evidence="5">Glutamine synthetase family protein</fullName>
    </submittedName>
</protein>
<sequence length="450" mass="50865">MTNKEIIEAVKEHPGNKVKFAIIDIDGVLRGKYIHKDKFFDNLDHGYGFCDVVYGWDSADKLYNKSSITGWERGFPDGIAKIDLESFRPIPWDNDVPFFLADYSAGDKMEAVCPRSLLKKIVTKAEGMGYFPQYALEFEWFNFHKSEANNQSALKPQPQPIFDGMFGYSLVRIAQGSNYFNDIFDLCEAFDIKLEGLHTETGPGVFEAAIQKDAILKAADKAALFKTAIKEIAHPYDITPSFMAKWNQNLPGCSGHMHQSLLDENGKNVFYDQKAKPHMSPLMESFLAGQMEALPYLMPFFAPTVNSYKRLVEGAWAPTTLTWGFDNRTTALRILNDRPETTRIEHRVAGADVNPYLAMAAGLASGLYGIENNLRLDTPAFEGDAYSNGRLKSLPDNLHDANIAMKRSKLAKEILGEDFISHFAVTRDHEWNEYVSSVSDWELKRYFEII</sequence>
<comment type="caution">
    <text evidence="5">The sequence shown here is derived from an EMBL/GenBank/DDBJ whole genome shotgun (WGS) entry which is preliminary data.</text>
</comment>
<dbReference type="RefSeq" id="WP_264138566.1">
    <property type="nucleotide sequence ID" value="NZ_JAOYOD010000001.1"/>
</dbReference>
<evidence type="ECO:0000256" key="2">
    <source>
        <dbReference type="PROSITE-ProRule" id="PRU01331"/>
    </source>
</evidence>